<sequence>MARGSSGDISFMLSGLIHRIEEPHLHGAQRSGTLGGMGTPRLILPSDLELAGQDSRLLARLCNSGRYFRVRRSVYAEATEWHALDEFSQYGLRAAAFTLATKDPPIFCLSTAALLWGLWICGTPEKLYVLTDQAGGGRSRGDIIRHFGRLDGGVVRCGPLLLTDKLTTTLGLITRLKFEQAVTVCDSSLHERRYPGPGNVFLPVDAAASEQDPVWNNDEPQGLPLLKSELLDAADSLPSKAAYNRAVAVVEFASGLSGSAGESISRVRMAQLGFAAPELQHCFTLRDGRDAFVDFWFARQRKAGEFDGRAKYLRQDWAGGKSIEQRIIEEKDREDQIRAQGVGFFRWTWPEMMDLRGFERLLRQAGIPQK</sequence>
<dbReference type="AlphaFoldDB" id="A0A1H5NEU8"/>
<dbReference type="Proteomes" id="UP000182725">
    <property type="component" value="Unassembled WGS sequence"/>
</dbReference>
<dbReference type="EMBL" id="FNTV01000001">
    <property type="protein sequence ID" value="SEF00075.1"/>
    <property type="molecule type" value="Genomic_DNA"/>
</dbReference>
<evidence type="ECO:0000313" key="2">
    <source>
        <dbReference type="Proteomes" id="UP000182725"/>
    </source>
</evidence>
<accession>A0A1H5NEU8</accession>
<protein>
    <submittedName>
        <fullName evidence="1">Transcriptional regulator, AbiEi antitoxin, Type IV TA system</fullName>
    </submittedName>
</protein>
<reference evidence="1 2" key="1">
    <citation type="submission" date="2016-10" db="EMBL/GenBank/DDBJ databases">
        <authorList>
            <person name="de Groot N.N."/>
        </authorList>
    </citation>
    <scope>NUCLEOTIDE SEQUENCE [LARGE SCALE GENOMIC DNA]</scope>
    <source>
        <strain evidence="1 2">DSM 22274</strain>
    </source>
</reference>
<evidence type="ECO:0000313" key="1">
    <source>
        <dbReference type="EMBL" id="SEF00075.1"/>
    </source>
</evidence>
<gene>
    <name evidence="1" type="ORF">SAMN04489740_3644</name>
</gene>
<name>A0A1H5NEU8_9MICC</name>
<organism evidence="1 2">
    <name type="scientific">Arthrobacter alpinus</name>
    <dbReference type="NCBI Taxonomy" id="656366"/>
    <lineage>
        <taxon>Bacteria</taxon>
        <taxon>Bacillati</taxon>
        <taxon>Actinomycetota</taxon>
        <taxon>Actinomycetes</taxon>
        <taxon>Micrococcales</taxon>
        <taxon>Micrococcaceae</taxon>
        <taxon>Arthrobacter</taxon>
    </lineage>
</organism>
<proteinExistence type="predicted"/>